<dbReference type="EMBL" id="CP006704">
    <property type="protein sequence ID" value="AIJ44426.1"/>
    <property type="molecule type" value="Genomic_DNA"/>
</dbReference>
<evidence type="ECO:0000313" key="3">
    <source>
        <dbReference type="EMBL" id="AIJ44426.1"/>
    </source>
</evidence>
<dbReference type="AlphaFoldDB" id="A0A076PI70"/>
<protein>
    <recommendedName>
        <fullName evidence="5">ABC transporter substrate-binding protein</fullName>
    </recommendedName>
</protein>
<comment type="similarity">
    <text evidence="1">Belongs to the UPF0065 (bug) family.</text>
</comment>
<dbReference type="RefSeq" id="WP_003059574.1">
    <property type="nucleotide sequence ID" value="NZ_CP006704.1"/>
</dbReference>
<dbReference type="InterPro" id="IPR005064">
    <property type="entry name" value="BUG"/>
</dbReference>
<evidence type="ECO:0000256" key="1">
    <source>
        <dbReference type="ARBA" id="ARBA00006987"/>
    </source>
</evidence>
<dbReference type="SUPFAM" id="SSF53850">
    <property type="entry name" value="Periplasmic binding protein-like II"/>
    <property type="match status" value="1"/>
</dbReference>
<accession>A0A076PI70</accession>
<feature type="signal peptide" evidence="2">
    <location>
        <begin position="1"/>
        <end position="21"/>
    </location>
</feature>
<organism evidence="3 4">
    <name type="scientific">Comamonas testosteroni TK102</name>
    <dbReference type="NCBI Taxonomy" id="1392005"/>
    <lineage>
        <taxon>Bacteria</taxon>
        <taxon>Pseudomonadati</taxon>
        <taxon>Pseudomonadota</taxon>
        <taxon>Betaproteobacteria</taxon>
        <taxon>Burkholderiales</taxon>
        <taxon>Comamonadaceae</taxon>
        <taxon>Comamonas</taxon>
    </lineage>
</organism>
<dbReference type="HOGENOM" id="CLU_045683_0_0_4"/>
<name>A0A076PI70_COMTE</name>
<keyword evidence="2" id="KW-0732">Signal</keyword>
<evidence type="ECO:0000256" key="2">
    <source>
        <dbReference type="SAM" id="SignalP"/>
    </source>
</evidence>
<dbReference type="Pfam" id="PF03401">
    <property type="entry name" value="TctC"/>
    <property type="match status" value="1"/>
</dbReference>
<evidence type="ECO:0008006" key="5">
    <source>
        <dbReference type="Google" id="ProtNLM"/>
    </source>
</evidence>
<dbReference type="Proteomes" id="UP000028782">
    <property type="component" value="Chromosome"/>
</dbReference>
<dbReference type="InterPro" id="IPR042100">
    <property type="entry name" value="Bug_dom1"/>
</dbReference>
<gene>
    <name evidence="3" type="ORF">O987_01145</name>
</gene>
<dbReference type="PANTHER" id="PTHR42928">
    <property type="entry name" value="TRICARBOXYLATE-BINDING PROTEIN"/>
    <property type="match status" value="1"/>
</dbReference>
<sequence>MRTIPALLAACALALSLGALAQGRILVPYPAGGPSDATGRVIANALSGQGKPFFVENLGGATGLLAVNKFLANPQNQVFQGTQNELILPVLLNQAAKFKSEDFVPVQYVTQTYLVLAVRKGLGVKNFDEFFALASSRKDSPLTYGTVGVGSLYHVMGEYLAKKKGVALNHIPYKGGAPAMQDLIGGQIDFSITPYQTAFDDMAAKGMFQVIGIFSAAKPPTLAQLQTASSVEGLADFDFSSYAGYFLKRTATEEEKQKASALFAFAMADEKVKHSLQLDGRRVLSPVSLKEADAMYMAEIARYKKLLETVGPIKLD</sequence>
<dbReference type="Gene3D" id="3.40.190.10">
    <property type="entry name" value="Periplasmic binding protein-like II"/>
    <property type="match status" value="1"/>
</dbReference>
<dbReference type="KEGG" id="ctes:O987_01145"/>
<feature type="chain" id="PRO_5001715739" description="ABC transporter substrate-binding protein" evidence="2">
    <location>
        <begin position="22"/>
        <end position="316"/>
    </location>
</feature>
<proteinExistence type="inferred from homology"/>
<reference evidence="3 4" key="1">
    <citation type="journal article" date="2014" name="Genome Announc.">
        <title>Complete Genome Sequence of Polychlorinated Biphenyl Degrader Comamonas testosteroni TK102 (NBRC 109938).</title>
        <authorList>
            <person name="Fukuda K."/>
            <person name="Hosoyama A."/>
            <person name="Tsuchikane K."/>
            <person name="Ohji S."/>
            <person name="Yamazoe A."/>
            <person name="Fujita N."/>
            <person name="Shintani M."/>
            <person name="Kimbara K."/>
        </authorList>
    </citation>
    <scope>NUCLEOTIDE SEQUENCE [LARGE SCALE GENOMIC DNA]</scope>
    <source>
        <strain evidence="3">TK102</strain>
    </source>
</reference>
<dbReference type="Gene3D" id="3.40.190.150">
    <property type="entry name" value="Bordetella uptake gene, domain 1"/>
    <property type="match status" value="1"/>
</dbReference>
<evidence type="ECO:0000313" key="4">
    <source>
        <dbReference type="Proteomes" id="UP000028782"/>
    </source>
</evidence>
<dbReference type="PANTHER" id="PTHR42928:SF5">
    <property type="entry name" value="BLR1237 PROTEIN"/>
    <property type="match status" value="1"/>
</dbReference>
<dbReference type="CDD" id="cd07012">
    <property type="entry name" value="PBP2_Bug_TTT"/>
    <property type="match status" value="1"/>
</dbReference>